<feature type="region of interest" description="Disordered" evidence="1">
    <location>
        <begin position="28"/>
        <end position="59"/>
    </location>
</feature>
<accession>A0AA35YIS4</accession>
<evidence type="ECO:0000313" key="2">
    <source>
        <dbReference type="EMBL" id="CAI9274684.1"/>
    </source>
</evidence>
<feature type="compositionally biased region" description="Basic and acidic residues" evidence="1">
    <location>
        <begin position="28"/>
        <end position="49"/>
    </location>
</feature>
<dbReference type="Proteomes" id="UP001177003">
    <property type="component" value="Chromosome 3"/>
</dbReference>
<organism evidence="2 3">
    <name type="scientific">Lactuca saligna</name>
    <name type="common">Willowleaf lettuce</name>
    <dbReference type="NCBI Taxonomy" id="75948"/>
    <lineage>
        <taxon>Eukaryota</taxon>
        <taxon>Viridiplantae</taxon>
        <taxon>Streptophyta</taxon>
        <taxon>Embryophyta</taxon>
        <taxon>Tracheophyta</taxon>
        <taxon>Spermatophyta</taxon>
        <taxon>Magnoliopsida</taxon>
        <taxon>eudicotyledons</taxon>
        <taxon>Gunneridae</taxon>
        <taxon>Pentapetalae</taxon>
        <taxon>asterids</taxon>
        <taxon>campanulids</taxon>
        <taxon>Asterales</taxon>
        <taxon>Asteraceae</taxon>
        <taxon>Cichorioideae</taxon>
        <taxon>Cichorieae</taxon>
        <taxon>Lactucinae</taxon>
        <taxon>Lactuca</taxon>
    </lineage>
</organism>
<dbReference type="EMBL" id="OX465079">
    <property type="protein sequence ID" value="CAI9274684.1"/>
    <property type="molecule type" value="Genomic_DNA"/>
</dbReference>
<sequence length="182" mass="21151">MMEMASCCGVDVNRWFSDRCRRRRELARKEAANRKREQDNEEERCDKGIGSDLDPNGENTDGGAWFSLETWKQLEIDDKNKIDKGYPIYQLLSSRLETAICSRHSVPHEIRLHLSSKVNRHLQNGSSNVLFSHYRPSLTVSAFINERKVLKCGMRTCHSHTEKCKPRFLKLTSVIDLACRFY</sequence>
<name>A0AA35YIS4_LACSI</name>
<reference evidence="2" key="1">
    <citation type="submission" date="2023-04" db="EMBL/GenBank/DDBJ databases">
        <authorList>
            <person name="Vijverberg K."/>
            <person name="Xiong W."/>
            <person name="Schranz E."/>
        </authorList>
    </citation>
    <scope>NUCLEOTIDE SEQUENCE</scope>
</reference>
<gene>
    <name evidence="2" type="ORF">LSALG_LOCUS14751</name>
</gene>
<protein>
    <submittedName>
        <fullName evidence="2">Uncharacterized protein</fullName>
    </submittedName>
</protein>
<proteinExistence type="predicted"/>
<evidence type="ECO:0000313" key="3">
    <source>
        <dbReference type="Proteomes" id="UP001177003"/>
    </source>
</evidence>
<keyword evidence="3" id="KW-1185">Reference proteome</keyword>
<dbReference type="AlphaFoldDB" id="A0AA35YIS4"/>
<evidence type="ECO:0000256" key="1">
    <source>
        <dbReference type="SAM" id="MobiDB-lite"/>
    </source>
</evidence>